<dbReference type="PANTHER" id="PTHR11985">
    <property type="entry name" value="GLYCEROL-3-PHOSPHATE DEHYDROGENASE"/>
    <property type="match status" value="1"/>
</dbReference>
<dbReference type="SUPFAM" id="SSF51905">
    <property type="entry name" value="FAD/NAD(P)-binding domain"/>
    <property type="match status" value="1"/>
</dbReference>
<dbReference type="GO" id="GO:0006071">
    <property type="term" value="P:glycerol metabolic process"/>
    <property type="evidence" value="ECO:0007669"/>
    <property type="project" value="UniProtKB-KW"/>
</dbReference>
<evidence type="ECO:0000256" key="1">
    <source>
        <dbReference type="ARBA" id="ARBA00001974"/>
    </source>
</evidence>
<dbReference type="AlphaFoldDB" id="A0A934KP24"/>
<dbReference type="GO" id="GO:0046168">
    <property type="term" value="P:glycerol-3-phosphate catabolic process"/>
    <property type="evidence" value="ECO:0007669"/>
    <property type="project" value="TreeGrafter"/>
</dbReference>
<dbReference type="InterPro" id="IPR036188">
    <property type="entry name" value="FAD/NAD-bd_sf"/>
</dbReference>
<dbReference type="Proteomes" id="UP000662373">
    <property type="component" value="Unassembled WGS sequence"/>
</dbReference>
<dbReference type="RefSeq" id="WP_199598780.1">
    <property type="nucleotide sequence ID" value="NZ_JAEHJZ010000020.1"/>
</dbReference>
<dbReference type="InterPro" id="IPR031656">
    <property type="entry name" value="DAO_C"/>
</dbReference>
<dbReference type="SUPFAM" id="SSF54373">
    <property type="entry name" value="FAD-linked reductases, C-terminal domain"/>
    <property type="match status" value="1"/>
</dbReference>
<proteinExistence type="inferred from homology"/>
<comment type="similarity">
    <text evidence="2">Belongs to the FAD-dependent glycerol-3-phosphate dehydrogenase family.</text>
</comment>
<dbReference type="InterPro" id="IPR038299">
    <property type="entry name" value="DAO_C_sf"/>
</dbReference>
<dbReference type="PRINTS" id="PR01001">
    <property type="entry name" value="FADG3PDH"/>
</dbReference>
<organism evidence="9 10">
    <name type="scientific">Gelidibacter salicanalis</name>
    <dbReference type="NCBI Taxonomy" id="291193"/>
    <lineage>
        <taxon>Bacteria</taxon>
        <taxon>Pseudomonadati</taxon>
        <taxon>Bacteroidota</taxon>
        <taxon>Flavobacteriia</taxon>
        <taxon>Flavobacteriales</taxon>
        <taxon>Flavobacteriaceae</taxon>
        <taxon>Gelidibacter</taxon>
    </lineage>
</organism>
<name>A0A934KP24_9FLAO</name>
<dbReference type="InterPro" id="IPR006076">
    <property type="entry name" value="FAD-dep_OxRdtase"/>
</dbReference>
<protein>
    <submittedName>
        <fullName evidence="9">Glycerol-3-phosphate dehydrogenase/oxidase</fullName>
    </submittedName>
</protein>
<sequence>MFDRKTLIKPLESSPDWDVIIIGGGATGLGVALDSVTRGYRTLLLEQSDFAKGTSSRSTKLVHGGVRYLAQGNIDLVQEALYERGLMLKNASHLVRNQSFIIPNYKWWDSLVYTVGLKVYDFLAGKLSFGKSTRISKKETSSRLSTIKTEHLKGGVVYHDGQFDDARLAVNMAQTAIEQGATVLNHFKVSHLQKDANGKVNGVTAIDNETHKEYTFNTKVVINATGVFTDEILQMDTAGAKNTVRPSQGIHLVLDRSFLPGNDAIMIPKTADGRVLFLVPWHHRVVVGTTDTLLDSHSLEPKPLDKEVDFILETANAYLNKPVSKADVLSIFAGLRPLAAPKDASEKTKEISRSHKIIVSTSGLITITGGKWTTYRKMAQDTINKVIFLGKLPHRECQTKHLSIHGADGSADDTDHLYIYGTDQKAIERLIQESPELGDKLHPRLEFLKAEVVWAVKNEMALTVEDVLARRVRILFLDAKAAKECAPVVADILAWYLGKDDDWKQSQINEFTYLTNQYIL</sequence>
<gene>
    <name evidence="9" type="ORF">JEM65_09215</name>
</gene>
<feature type="domain" description="Alpha-glycerophosphate oxidase C-terminal" evidence="8">
    <location>
        <begin position="397"/>
        <end position="502"/>
    </location>
</feature>
<dbReference type="GO" id="GO:0004368">
    <property type="term" value="F:glycerol-3-phosphate dehydrogenase (quinone) activity"/>
    <property type="evidence" value="ECO:0007669"/>
    <property type="project" value="InterPro"/>
</dbReference>
<dbReference type="PROSITE" id="PS00978">
    <property type="entry name" value="FAD_G3PDH_2"/>
    <property type="match status" value="1"/>
</dbReference>
<dbReference type="PANTHER" id="PTHR11985:SF35">
    <property type="entry name" value="ANAEROBIC GLYCEROL-3-PHOSPHATE DEHYDROGENASE SUBUNIT A"/>
    <property type="match status" value="1"/>
</dbReference>
<comment type="cofactor">
    <cofactor evidence="1">
        <name>FAD</name>
        <dbReference type="ChEBI" id="CHEBI:57692"/>
    </cofactor>
</comment>
<dbReference type="Gene3D" id="3.30.9.10">
    <property type="entry name" value="D-Amino Acid Oxidase, subunit A, domain 2"/>
    <property type="match status" value="1"/>
</dbReference>
<dbReference type="Gene3D" id="3.50.50.60">
    <property type="entry name" value="FAD/NAD(P)-binding domain"/>
    <property type="match status" value="1"/>
</dbReference>
<keyword evidence="4" id="KW-0319">Glycerol metabolism</keyword>
<comment type="caution">
    <text evidence="9">The sequence shown here is derived from an EMBL/GenBank/DDBJ whole genome shotgun (WGS) entry which is preliminary data.</text>
</comment>
<dbReference type="Pfam" id="PF16901">
    <property type="entry name" value="DAO_C"/>
    <property type="match status" value="1"/>
</dbReference>
<keyword evidence="10" id="KW-1185">Reference proteome</keyword>
<dbReference type="Pfam" id="PF01266">
    <property type="entry name" value="DAO"/>
    <property type="match status" value="1"/>
</dbReference>
<evidence type="ECO:0000313" key="10">
    <source>
        <dbReference type="Proteomes" id="UP000662373"/>
    </source>
</evidence>
<dbReference type="EMBL" id="JAEHJZ010000020">
    <property type="protein sequence ID" value="MBJ7880824.1"/>
    <property type="molecule type" value="Genomic_DNA"/>
</dbReference>
<dbReference type="Gene3D" id="1.10.8.870">
    <property type="entry name" value="Alpha-glycerophosphate oxidase, cap domain"/>
    <property type="match status" value="1"/>
</dbReference>
<accession>A0A934KP24</accession>
<evidence type="ECO:0000256" key="4">
    <source>
        <dbReference type="ARBA" id="ARBA00022798"/>
    </source>
</evidence>
<evidence type="ECO:0000259" key="8">
    <source>
        <dbReference type="Pfam" id="PF16901"/>
    </source>
</evidence>
<keyword evidence="5" id="KW-0274">FAD</keyword>
<evidence type="ECO:0000256" key="3">
    <source>
        <dbReference type="ARBA" id="ARBA00022630"/>
    </source>
</evidence>
<evidence type="ECO:0000259" key="7">
    <source>
        <dbReference type="Pfam" id="PF01266"/>
    </source>
</evidence>
<evidence type="ECO:0000256" key="2">
    <source>
        <dbReference type="ARBA" id="ARBA00007330"/>
    </source>
</evidence>
<reference evidence="9 10" key="1">
    <citation type="submission" date="2020-09" db="EMBL/GenBank/DDBJ databases">
        <title>Draft genome of Gelidibacter salicanalis PAMC21136.</title>
        <authorList>
            <person name="Park H."/>
        </authorList>
    </citation>
    <scope>NUCLEOTIDE SEQUENCE [LARGE SCALE GENOMIC DNA]</scope>
    <source>
        <strain evidence="9 10">PAMC21136</strain>
    </source>
</reference>
<feature type="domain" description="FAD dependent oxidoreductase" evidence="7">
    <location>
        <begin position="18"/>
        <end position="376"/>
    </location>
</feature>
<keyword evidence="6" id="KW-0560">Oxidoreductase</keyword>
<evidence type="ECO:0000256" key="6">
    <source>
        <dbReference type="ARBA" id="ARBA00023002"/>
    </source>
</evidence>
<dbReference type="InterPro" id="IPR000447">
    <property type="entry name" value="G3P_DH_FAD-dep"/>
</dbReference>
<evidence type="ECO:0000313" key="9">
    <source>
        <dbReference type="EMBL" id="MBJ7880824.1"/>
    </source>
</evidence>
<evidence type="ECO:0000256" key="5">
    <source>
        <dbReference type="ARBA" id="ARBA00022827"/>
    </source>
</evidence>
<keyword evidence="3" id="KW-0285">Flavoprotein</keyword>